<evidence type="ECO:0000313" key="2">
    <source>
        <dbReference type="EMBL" id="GAA4270637.1"/>
    </source>
</evidence>
<dbReference type="EMBL" id="BAABAV010000003">
    <property type="protein sequence ID" value="GAA4270637.1"/>
    <property type="molecule type" value="Genomic_DNA"/>
</dbReference>
<dbReference type="RefSeq" id="WP_139003010.1">
    <property type="nucleotide sequence ID" value="NZ_BAABAV010000003.1"/>
</dbReference>
<evidence type="ECO:0000313" key="3">
    <source>
        <dbReference type="Proteomes" id="UP001500027"/>
    </source>
</evidence>
<organism evidence="2 3">
    <name type="scientific">Hyunsoonleella aestuarii</name>
    <dbReference type="NCBI Taxonomy" id="912802"/>
    <lineage>
        <taxon>Bacteria</taxon>
        <taxon>Pseudomonadati</taxon>
        <taxon>Bacteroidota</taxon>
        <taxon>Flavobacteriia</taxon>
        <taxon>Flavobacteriales</taxon>
        <taxon>Flavobacteriaceae</taxon>
    </lineage>
</organism>
<feature type="signal peptide" evidence="1">
    <location>
        <begin position="1"/>
        <end position="19"/>
    </location>
</feature>
<evidence type="ECO:0000256" key="1">
    <source>
        <dbReference type="SAM" id="SignalP"/>
    </source>
</evidence>
<proteinExistence type="predicted"/>
<keyword evidence="3" id="KW-1185">Reference proteome</keyword>
<dbReference type="Proteomes" id="UP001500027">
    <property type="component" value="Unassembled WGS sequence"/>
</dbReference>
<protein>
    <submittedName>
        <fullName evidence="2">Uncharacterized protein</fullName>
    </submittedName>
</protein>
<sequence length="253" mass="28678">MKKLLLFAFVLVFAGTAFGQVAYLQYRNVPAEHQTKFEERETKHWSKVAKAAIEKGQMTGWTLWRKVGVTKSDAPNYVFVNSHESLKQLDANMWGGNMDALGDVKPEDVETNSFTTVTFDYYIQMEDFVSGDYKYAIVNYANPTNLGKFIQENKTLWKPFHESNIKNGGSMTAWGMASVIYPSGNQARFSVMTWDGFNKLSDALNYLSYQAPSEDSNSGDNPFAKIMSESEMGEILPDGFNYSIIYERVMTIE</sequence>
<comment type="caution">
    <text evidence="2">The sequence shown here is derived from an EMBL/GenBank/DDBJ whole genome shotgun (WGS) entry which is preliminary data.</text>
</comment>
<reference evidence="3" key="1">
    <citation type="journal article" date="2019" name="Int. J. Syst. Evol. Microbiol.">
        <title>The Global Catalogue of Microorganisms (GCM) 10K type strain sequencing project: providing services to taxonomists for standard genome sequencing and annotation.</title>
        <authorList>
            <consortium name="The Broad Institute Genomics Platform"/>
            <consortium name="The Broad Institute Genome Sequencing Center for Infectious Disease"/>
            <person name="Wu L."/>
            <person name="Ma J."/>
        </authorList>
    </citation>
    <scope>NUCLEOTIDE SEQUENCE [LARGE SCALE GENOMIC DNA]</scope>
    <source>
        <strain evidence="3">JCM 17452</strain>
    </source>
</reference>
<gene>
    <name evidence="2" type="ORF">GCM10022257_27380</name>
</gene>
<feature type="chain" id="PRO_5046419671" evidence="1">
    <location>
        <begin position="20"/>
        <end position="253"/>
    </location>
</feature>
<keyword evidence="1" id="KW-0732">Signal</keyword>
<name>A0ABP8EES6_9FLAO</name>
<accession>A0ABP8EES6</accession>